<reference evidence="1" key="1">
    <citation type="journal article" date="2014" name="Front. Microbiol.">
        <title>High frequency of phylogenetically diverse reductive dehalogenase-homologous genes in deep subseafloor sedimentary metagenomes.</title>
        <authorList>
            <person name="Kawai M."/>
            <person name="Futagami T."/>
            <person name="Toyoda A."/>
            <person name="Takaki Y."/>
            <person name="Nishi S."/>
            <person name="Hori S."/>
            <person name="Arai W."/>
            <person name="Tsubouchi T."/>
            <person name="Morono Y."/>
            <person name="Uchiyama I."/>
            <person name="Ito T."/>
            <person name="Fujiyama A."/>
            <person name="Inagaki F."/>
            <person name="Takami H."/>
        </authorList>
    </citation>
    <scope>NUCLEOTIDE SEQUENCE</scope>
    <source>
        <strain evidence="1">Expedition CK06-06</strain>
    </source>
</reference>
<evidence type="ECO:0000313" key="1">
    <source>
        <dbReference type="EMBL" id="GAI26377.1"/>
    </source>
</evidence>
<proteinExistence type="predicted"/>
<dbReference type="EMBL" id="BARV01017707">
    <property type="protein sequence ID" value="GAI26377.1"/>
    <property type="molecule type" value="Genomic_DNA"/>
</dbReference>
<gene>
    <name evidence="1" type="ORF">S06H3_30110</name>
</gene>
<sequence length="53" mass="5936">ATQVSANRIAIAFERESSSGVRSPFEIYHGSLQSNEAQEKSLFNQTPKQHMVK</sequence>
<comment type="caution">
    <text evidence="1">The sequence shown here is derived from an EMBL/GenBank/DDBJ whole genome shotgun (WGS) entry which is preliminary data.</text>
</comment>
<protein>
    <submittedName>
        <fullName evidence="1">Uncharacterized protein</fullName>
    </submittedName>
</protein>
<dbReference type="AlphaFoldDB" id="X1M452"/>
<organism evidence="1">
    <name type="scientific">marine sediment metagenome</name>
    <dbReference type="NCBI Taxonomy" id="412755"/>
    <lineage>
        <taxon>unclassified sequences</taxon>
        <taxon>metagenomes</taxon>
        <taxon>ecological metagenomes</taxon>
    </lineage>
</organism>
<accession>X1M452</accession>
<name>X1M452_9ZZZZ</name>
<feature type="non-terminal residue" evidence="1">
    <location>
        <position position="1"/>
    </location>
</feature>